<dbReference type="SMART" id="SM00028">
    <property type="entry name" value="TPR"/>
    <property type="match status" value="2"/>
</dbReference>
<accession>A0A7C0XAY1</accession>
<protein>
    <submittedName>
        <fullName evidence="11">Tetratricopeptide repeat protein</fullName>
    </submittedName>
</protein>
<dbReference type="SUPFAM" id="SSF48452">
    <property type="entry name" value="TPR-like"/>
    <property type="match status" value="1"/>
</dbReference>
<dbReference type="EMBL" id="DRBW01000161">
    <property type="protein sequence ID" value="HDM90365.1"/>
    <property type="molecule type" value="Genomic_DNA"/>
</dbReference>
<keyword evidence="8 10" id="KW-0472">Membrane</keyword>
<feature type="repeat" description="TPR" evidence="9">
    <location>
        <begin position="687"/>
        <end position="720"/>
    </location>
</feature>
<evidence type="ECO:0000256" key="4">
    <source>
        <dbReference type="ARBA" id="ARBA00022692"/>
    </source>
</evidence>
<feature type="transmembrane region" description="Helical" evidence="10">
    <location>
        <begin position="358"/>
        <end position="379"/>
    </location>
</feature>
<feature type="transmembrane region" description="Helical" evidence="10">
    <location>
        <begin position="263"/>
        <end position="280"/>
    </location>
</feature>
<dbReference type="PANTHER" id="PTHR45586:SF1">
    <property type="entry name" value="LIPOPOLYSACCHARIDE ASSEMBLY PROTEIN B"/>
    <property type="match status" value="1"/>
</dbReference>
<gene>
    <name evidence="11" type="ORF">ENG67_04040</name>
</gene>
<evidence type="ECO:0000256" key="7">
    <source>
        <dbReference type="ARBA" id="ARBA00022989"/>
    </source>
</evidence>
<comment type="subcellular location">
    <subcellularLocation>
        <location evidence="1">Membrane</location>
        <topology evidence="1">Multi-pass membrane protein</topology>
    </subcellularLocation>
</comment>
<evidence type="ECO:0000256" key="5">
    <source>
        <dbReference type="ARBA" id="ARBA00022737"/>
    </source>
</evidence>
<dbReference type="Pfam" id="PF10034">
    <property type="entry name" value="Dpy19"/>
    <property type="match status" value="1"/>
</dbReference>
<evidence type="ECO:0000313" key="11">
    <source>
        <dbReference type="EMBL" id="HDM90365.1"/>
    </source>
</evidence>
<keyword evidence="5" id="KW-0677">Repeat</keyword>
<evidence type="ECO:0000256" key="6">
    <source>
        <dbReference type="ARBA" id="ARBA00022803"/>
    </source>
</evidence>
<proteinExistence type="predicted"/>
<dbReference type="PANTHER" id="PTHR45586">
    <property type="entry name" value="TPR REPEAT-CONTAINING PROTEIN PA4667"/>
    <property type="match status" value="1"/>
</dbReference>
<dbReference type="Pfam" id="PF14559">
    <property type="entry name" value="TPR_19"/>
    <property type="match status" value="1"/>
</dbReference>
<dbReference type="AlphaFoldDB" id="A0A7C0XAY1"/>
<dbReference type="GO" id="GO:0016757">
    <property type="term" value="F:glycosyltransferase activity"/>
    <property type="evidence" value="ECO:0007669"/>
    <property type="project" value="UniProtKB-KW"/>
</dbReference>
<dbReference type="InterPro" id="IPR011990">
    <property type="entry name" value="TPR-like_helical_dom_sf"/>
</dbReference>
<dbReference type="InterPro" id="IPR019734">
    <property type="entry name" value="TPR_rpt"/>
</dbReference>
<evidence type="ECO:0000256" key="3">
    <source>
        <dbReference type="ARBA" id="ARBA00022679"/>
    </source>
</evidence>
<dbReference type="PROSITE" id="PS50005">
    <property type="entry name" value="TPR"/>
    <property type="match status" value="3"/>
</dbReference>
<dbReference type="Gene3D" id="1.25.40.10">
    <property type="entry name" value="Tetratricopeptide repeat domain"/>
    <property type="match status" value="1"/>
</dbReference>
<evidence type="ECO:0000256" key="2">
    <source>
        <dbReference type="ARBA" id="ARBA00022676"/>
    </source>
</evidence>
<keyword evidence="2" id="KW-0328">Glycosyltransferase</keyword>
<evidence type="ECO:0000256" key="9">
    <source>
        <dbReference type="PROSITE-ProRule" id="PRU00339"/>
    </source>
</evidence>
<dbReference type="Proteomes" id="UP000885931">
    <property type="component" value="Unassembled WGS sequence"/>
</dbReference>
<keyword evidence="6 9" id="KW-0802">TPR repeat</keyword>
<feature type="transmembrane region" description="Helical" evidence="10">
    <location>
        <begin position="433"/>
        <end position="450"/>
    </location>
</feature>
<feature type="transmembrane region" description="Helical" evidence="10">
    <location>
        <begin position="238"/>
        <end position="257"/>
    </location>
</feature>
<feature type="transmembrane region" description="Helical" evidence="10">
    <location>
        <begin position="213"/>
        <end position="231"/>
    </location>
</feature>
<reference evidence="11" key="1">
    <citation type="journal article" date="2020" name="mSystems">
        <title>Genome- and Community-Level Interaction Insights into Carbon Utilization and Element Cycling Functions of Hydrothermarchaeota in Hydrothermal Sediment.</title>
        <authorList>
            <person name="Zhou Z."/>
            <person name="Liu Y."/>
            <person name="Xu W."/>
            <person name="Pan J."/>
            <person name="Luo Z.H."/>
            <person name="Li M."/>
        </authorList>
    </citation>
    <scope>NUCLEOTIDE SEQUENCE [LARGE SCALE GENOMIC DNA]</scope>
    <source>
        <strain evidence="11">HyVt-237</strain>
    </source>
</reference>
<feature type="repeat" description="TPR" evidence="9">
    <location>
        <begin position="653"/>
        <end position="686"/>
    </location>
</feature>
<dbReference type="InterPro" id="IPR051012">
    <property type="entry name" value="CellSynth/LPSAsmb/PSIAsmb"/>
</dbReference>
<evidence type="ECO:0000256" key="1">
    <source>
        <dbReference type="ARBA" id="ARBA00004141"/>
    </source>
</evidence>
<sequence>MRRKKKGGKLPKRALPLYVLAALALFALNSYIKLNYFGNAELFYSDAAFRYRYAREFAYGREIPEIDLRAQYPEGLKVRSLIHLTMDACIGYSYRLLAPLFRYPPFHIYVKYFVSIFSSLLVLGLFFLTLAAFGNPTAALLAALVYSVGVPSYWRVTGNYLREEFAMPFLIFALALFLSGLRSRARKRSLTLAFLSGLCFSAGLISWHLSPFFLALFVFFVALDIILDYPFDVRQIATLFSLFLIPVFLASVLWPTLRAKSFLLSNTMLLSYWTIALGLISSRVNLSRRWRALLFLPVLPLMALITRLSPTNSREFSHVFHLLLYKALYFTGKPADPSRIPFDVRAIWKGPFSSTGPFTFAFADLLPLLLALPGAIIALRNKIKTAYLPLFLALFFFPLSLLVMRLDAFFFVFLSLFGGFALYRSLRTRSRWLLALYLIPLLMIGQTAHYRKLFDKFRSRFQKEWMGKFTAYGSDWERITMAIKNAVPDSCAILAAPDISAMVLTYVDRPIILHPIYESYWLRCKVEDAETLLYKTEGEFLQGIGKYRPAYLLYQEKFLLDSSRESIRYQVNRLKLRKNSLVYYLNFHPESLRALRLVYQTNTFRLYAFDTAAVALGTPYSPFFDPGLFPQNPDSPYFDGSSVEKVREKVKRALGLYNVAAQALRRGDYTKAISLLRKVLMLVPDFEKSYYYLGIAYEKLGDPEQAMENYRLAREKDPLLYQAVVSESGLLFRAGKLREAVNLLLEYIGRTPYIDDYYLSLGGILLRAGRKSYLLETVDRLLSENNDIPPAYFYSASLLEQAGYRDRAVDLMEVAVNLDPENP</sequence>
<name>A0A7C0XAY1_UNCW3</name>
<keyword evidence="4 10" id="KW-0812">Transmembrane</keyword>
<dbReference type="GO" id="GO:0016020">
    <property type="term" value="C:membrane"/>
    <property type="evidence" value="ECO:0007669"/>
    <property type="project" value="UniProtKB-SubCell"/>
</dbReference>
<organism evidence="11">
    <name type="scientific">candidate division WOR-3 bacterium</name>
    <dbReference type="NCBI Taxonomy" id="2052148"/>
    <lineage>
        <taxon>Bacteria</taxon>
        <taxon>Bacteria division WOR-3</taxon>
    </lineage>
</organism>
<feature type="transmembrane region" description="Helical" evidence="10">
    <location>
        <begin position="386"/>
        <end position="403"/>
    </location>
</feature>
<feature type="transmembrane region" description="Helical" evidence="10">
    <location>
        <begin position="109"/>
        <end position="130"/>
    </location>
</feature>
<dbReference type="InterPro" id="IPR018732">
    <property type="entry name" value="Dpy-19/Dpy-19-like"/>
</dbReference>
<comment type="caution">
    <text evidence="11">The sequence shown here is derived from an EMBL/GenBank/DDBJ whole genome shotgun (WGS) entry which is preliminary data.</text>
</comment>
<feature type="transmembrane region" description="Helical" evidence="10">
    <location>
        <begin position="409"/>
        <end position="426"/>
    </location>
</feature>
<feature type="transmembrane region" description="Helical" evidence="10">
    <location>
        <begin position="166"/>
        <end position="183"/>
    </location>
</feature>
<feature type="non-terminal residue" evidence="11">
    <location>
        <position position="823"/>
    </location>
</feature>
<evidence type="ECO:0000256" key="8">
    <source>
        <dbReference type="ARBA" id="ARBA00023136"/>
    </source>
</evidence>
<evidence type="ECO:0000256" key="10">
    <source>
        <dbReference type="SAM" id="Phobius"/>
    </source>
</evidence>
<keyword evidence="3" id="KW-0808">Transferase</keyword>
<keyword evidence="7 10" id="KW-1133">Transmembrane helix</keyword>
<feature type="repeat" description="TPR" evidence="9">
    <location>
        <begin position="789"/>
        <end position="822"/>
    </location>
</feature>
<feature type="transmembrane region" description="Helical" evidence="10">
    <location>
        <begin position="137"/>
        <end position="154"/>
    </location>
</feature>